<evidence type="ECO:0000256" key="2">
    <source>
        <dbReference type="ARBA" id="ARBA00004459"/>
    </source>
</evidence>
<feature type="domain" description="Transferrin-binding protein B N-lobe handle" evidence="13">
    <location>
        <begin position="68"/>
        <end position="197"/>
    </location>
</feature>
<protein>
    <recommendedName>
        <fullName evidence="9">Transferrin-binding protein B</fullName>
    </recommendedName>
</protein>
<keyword evidence="5" id="KW-0472">Membrane</keyword>
<feature type="compositionally biased region" description="Low complexity" evidence="10">
    <location>
        <begin position="648"/>
        <end position="657"/>
    </location>
</feature>
<keyword evidence="3" id="KW-0732">Signal</keyword>
<feature type="region of interest" description="Disordered" evidence="10">
    <location>
        <begin position="388"/>
        <end position="410"/>
    </location>
</feature>
<dbReference type="GO" id="GO:0009279">
    <property type="term" value="C:cell outer membrane"/>
    <property type="evidence" value="ECO:0007669"/>
    <property type="project" value="UniProtKB-SubCell"/>
</dbReference>
<keyword evidence="8" id="KW-0449">Lipoprotein</keyword>
<name>A0ABD6WSY3_HAEIF</name>
<dbReference type="InterPro" id="IPR038197">
    <property type="entry name" value="TbpB_C-lobe_sf"/>
</dbReference>
<evidence type="ECO:0000256" key="4">
    <source>
        <dbReference type="ARBA" id="ARBA00023026"/>
    </source>
</evidence>
<dbReference type="SUPFAM" id="SSF56925">
    <property type="entry name" value="OMPA-like"/>
    <property type="match status" value="2"/>
</dbReference>
<keyword evidence="6" id="KW-0564">Palmitate</keyword>
<evidence type="ECO:0000256" key="8">
    <source>
        <dbReference type="ARBA" id="ARBA00023288"/>
    </source>
</evidence>
<comment type="subcellular location">
    <subcellularLocation>
        <location evidence="2">Cell outer membrane</location>
        <topology evidence="2">Lipid-anchor</topology>
    </subcellularLocation>
    <subcellularLocation>
        <location evidence="1">Cell surface</location>
    </subcellularLocation>
</comment>
<dbReference type="InterPro" id="IPR035316">
    <property type="entry name" value="TbpB_C-lobe"/>
</dbReference>
<evidence type="ECO:0000256" key="1">
    <source>
        <dbReference type="ARBA" id="ARBA00004241"/>
    </source>
</evidence>
<dbReference type="Gene3D" id="2.40.160.90">
    <property type="match status" value="2"/>
</dbReference>
<accession>A0ABD6WSY3</accession>
<dbReference type="Proteomes" id="UP000238866">
    <property type="component" value="Unassembled WGS sequence"/>
</dbReference>
<feature type="domain" description="Transferrin-binding protein B C-lobe/N-lobe beta-barrel" evidence="11">
    <location>
        <begin position="520"/>
        <end position="676"/>
    </location>
</feature>
<evidence type="ECO:0000256" key="10">
    <source>
        <dbReference type="SAM" id="MobiDB-lite"/>
    </source>
</evidence>
<evidence type="ECO:0000256" key="5">
    <source>
        <dbReference type="ARBA" id="ARBA00023136"/>
    </source>
</evidence>
<feature type="compositionally biased region" description="Polar residues" evidence="10">
    <location>
        <begin position="61"/>
        <end position="77"/>
    </location>
</feature>
<evidence type="ECO:0000256" key="3">
    <source>
        <dbReference type="ARBA" id="ARBA00022729"/>
    </source>
</evidence>
<evidence type="ECO:0000259" key="13">
    <source>
        <dbReference type="Pfam" id="PF17484"/>
    </source>
</evidence>
<feature type="region of interest" description="Disordered" evidence="10">
    <location>
        <begin position="55"/>
        <end position="78"/>
    </location>
</feature>
<comment type="caution">
    <text evidence="14">The sequence shown here is derived from an EMBL/GenBank/DDBJ whole genome shotgun (WGS) entry which is preliminary data.</text>
</comment>
<dbReference type="InterPro" id="IPR035313">
    <property type="entry name" value="TbpB_N-lobe"/>
</dbReference>
<sequence>MNLKNSKLTLLQKKNNNANYYQFCISINSMKSVPLITGGLSFLLSACSGGGGSFDVDDVSNPSSSKPRYQDDTSNQRTKSDLEKLFIPSLGGGMKLVAQNFIGAREPSFLNEDGYMIFSSLSTIEEDVEKVKNNNKNGGRLIGSIEEPNGTSQNSNSQEYVYSGLYYIDSWRDYKKEEQKAYTGYYGYAFYYGNETAKNLPVKGVAKYKGTWNFITATENGKRYSLFSNSIGQAYSRRSAISEDIYNLENGDAGLISEFSVDFGKKELTGELYYNERKTSVNESQNTTHKLYTLEAKVYSNRFRGKVKPTKTKSEDHPFTSEGTLEGGFYGPNAEELGGKFLANDEKVFGVFSAKEDPQNPENQKLSKETLIDGKLITFKRTDATTNATTDAKTSATTDATSTTANKKTDAENFKTEDIPSFGEADYLLIGNQPIPLLPEKNTDDFISSKHHTVGGKTYKVEACCKNLSYVKFGMYYEDKDKDNKNETDKEKGKEKPTTTTSINTYYQFLLGLRTPKDEIPKEGSAKYHGNWFGYISDGETSYSASGDKERSKNAVAEFDVSFANKTLTGELKRHDNGNTVFKINAELNGSNDFTGTATATNFVIDGNNSQTSNAKINITTKVNGAFYGPKASELGGYFTYNGKNPTATNSESSSTVPSPPNSPNASAAVVFGAKKQVETTNK</sequence>
<keyword evidence="7" id="KW-0998">Cell outer membrane</keyword>
<dbReference type="EMBL" id="MZLD01000073">
    <property type="protein sequence ID" value="PRM17406.1"/>
    <property type="molecule type" value="Genomic_DNA"/>
</dbReference>
<feature type="compositionally biased region" description="Low complexity" evidence="10">
    <location>
        <begin position="388"/>
        <end position="406"/>
    </location>
</feature>
<evidence type="ECO:0000313" key="14">
    <source>
        <dbReference type="EMBL" id="PRM17406.1"/>
    </source>
</evidence>
<dbReference type="Gene3D" id="2.40.128.240">
    <property type="match status" value="1"/>
</dbReference>
<feature type="region of interest" description="Disordered" evidence="10">
    <location>
        <begin position="308"/>
        <end position="328"/>
    </location>
</feature>
<dbReference type="InterPro" id="IPR011250">
    <property type="entry name" value="OMP/PagP_B-barrel"/>
</dbReference>
<proteinExistence type="predicted"/>
<dbReference type="InterPro" id="IPR001677">
    <property type="entry name" value="TbpB_B_D"/>
</dbReference>
<dbReference type="Pfam" id="PF01298">
    <property type="entry name" value="TbpB_B_D"/>
    <property type="match status" value="2"/>
</dbReference>
<evidence type="ECO:0000256" key="7">
    <source>
        <dbReference type="ARBA" id="ARBA00023237"/>
    </source>
</evidence>
<dbReference type="Pfam" id="PF17483">
    <property type="entry name" value="TbpB_C"/>
    <property type="match status" value="1"/>
</dbReference>
<organism evidence="14 15">
    <name type="scientific">Haemophilus influenzae</name>
    <dbReference type="NCBI Taxonomy" id="727"/>
    <lineage>
        <taxon>Bacteria</taxon>
        <taxon>Pseudomonadati</taxon>
        <taxon>Pseudomonadota</taxon>
        <taxon>Gammaproteobacteria</taxon>
        <taxon>Pasteurellales</taxon>
        <taxon>Pasteurellaceae</taxon>
        <taxon>Haemophilus</taxon>
    </lineage>
</organism>
<dbReference type="Pfam" id="PF17484">
    <property type="entry name" value="TbpB_A"/>
    <property type="match status" value="1"/>
</dbReference>
<reference evidence="14 15" key="1">
    <citation type="submission" date="2017-02" db="EMBL/GenBank/DDBJ databases">
        <title>Haemophilus influenzae in COPD genome sequencing project.</title>
        <authorList>
            <person name="Murphy T.F."/>
            <person name="Kong Y."/>
            <person name="Nadendla S."/>
            <person name="Tettelin H."/>
            <person name="Pettigrew M."/>
        </authorList>
    </citation>
    <scope>NUCLEOTIDE SEQUENCE [LARGE SCALE GENOMIC DNA]</scope>
    <source>
        <strain evidence="14 15">13P36H1</strain>
    </source>
</reference>
<evidence type="ECO:0000256" key="6">
    <source>
        <dbReference type="ARBA" id="ARBA00023139"/>
    </source>
</evidence>
<gene>
    <name evidence="14" type="primary">tbpB</name>
    <name evidence="14" type="ORF">BVZ99_01782</name>
</gene>
<evidence type="ECO:0000259" key="11">
    <source>
        <dbReference type="Pfam" id="PF01298"/>
    </source>
</evidence>
<keyword evidence="4" id="KW-0843">Virulence</keyword>
<evidence type="ECO:0000259" key="12">
    <source>
        <dbReference type="Pfam" id="PF17483"/>
    </source>
</evidence>
<feature type="region of interest" description="Disordered" evidence="10">
    <location>
        <begin position="642"/>
        <end position="683"/>
    </location>
</feature>
<feature type="domain" description="Transferrin-binding protein B C-lobe/N-lobe beta-barrel" evidence="11">
    <location>
        <begin position="200"/>
        <end position="355"/>
    </location>
</feature>
<evidence type="ECO:0000313" key="15">
    <source>
        <dbReference type="Proteomes" id="UP000238866"/>
    </source>
</evidence>
<dbReference type="GO" id="GO:0009986">
    <property type="term" value="C:cell surface"/>
    <property type="evidence" value="ECO:0007669"/>
    <property type="project" value="UniProtKB-SubCell"/>
</dbReference>
<feature type="domain" description="Transferrin-binding protein B C-lobe handle" evidence="12">
    <location>
        <begin position="406"/>
        <end position="515"/>
    </location>
</feature>
<dbReference type="AlphaFoldDB" id="A0ABD6WSY3"/>
<evidence type="ECO:0000256" key="9">
    <source>
        <dbReference type="ARBA" id="ARBA00023628"/>
    </source>
</evidence>